<dbReference type="Proteomes" id="UP000266188">
    <property type="component" value="Unassembled WGS sequence"/>
</dbReference>
<name>A0A3A3A5L3_9EURO</name>
<feature type="region of interest" description="Disordered" evidence="2">
    <location>
        <begin position="1"/>
        <end position="35"/>
    </location>
</feature>
<dbReference type="PANTHER" id="PTHR46910">
    <property type="entry name" value="TRANSCRIPTION FACTOR PDR1"/>
    <property type="match status" value="1"/>
</dbReference>
<feature type="compositionally biased region" description="Polar residues" evidence="2">
    <location>
        <begin position="555"/>
        <end position="577"/>
    </location>
</feature>
<evidence type="ECO:0008006" key="5">
    <source>
        <dbReference type="Google" id="ProtNLM"/>
    </source>
</evidence>
<dbReference type="CDD" id="cd12148">
    <property type="entry name" value="fungal_TF_MHR"/>
    <property type="match status" value="1"/>
</dbReference>
<proteinExistence type="predicted"/>
<dbReference type="OrthoDB" id="5426978at2759"/>
<keyword evidence="1" id="KW-0539">Nucleus</keyword>
<dbReference type="STRING" id="2070753.A0A3A3A5L3"/>
<dbReference type="EMBL" id="MVGC01000053">
    <property type="protein sequence ID" value="RJE25265.1"/>
    <property type="molecule type" value="Genomic_DNA"/>
</dbReference>
<sequence>MANSEMQYHAMGEVSSPRNYQDFSPPADTGPLGRKRTYSVLEGFPSSFTQPPFASRGPQSAFDAPGTSTDTHNATAMQSGAIAGNLFWHTPDEHGLPSGIEVDELKQTMEEDMTPLDVDDAAFNAYVDKIHPFVPILPQSKDRLLEQLHQCSREAQEVFLYALYTVTHTKMDRVANTFEKVQSFGSAQDHLLFYSRNLPLGPSATAQIVLFQTMLLMILDADTRGPDNLTNKDGIPKGTLLQIASTLGYDLARTYGQAHSSQRVTVADPDADSNVVRRCWVSFIILSRWYALSVSDPTFMRYDEVGTFEDKKIHDRGVLAISTFSSFIIDLITIVTEQPNICQSNIGMGRVIGNTLVGAIDRMNTNYSDLLSNISEEEKAKHPYLESLTSQLFWTMRLLIKRHLFVFSPYEVIYNAEKLLDEIYKATIQNRASTPFDYHSLALASMTLLEASVIPEHSEECWEHLKKLDEILDHRSARSSASANGSSEFEDILGTPGWDAKFKLYLEWRRAKAEESQIQELHNRRNSTAAPLMGPNEQRSLQHLADLAVGAEGSVTGNASPPPENQGNATSPRLATAASQPQGRVFVDFTMLTHKGYLNVFSGVAFKRAR</sequence>
<comment type="caution">
    <text evidence="3">The sequence shown here is derived from an EMBL/GenBank/DDBJ whole genome shotgun (WGS) entry which is preliminary data.</text>
</comment>
<organism evidence="3 4">
    <name type="scientific">Aspergillus sclerotialis</name>
    <dbReference type="NCBI Taxonomy" id="2070753"/>
    <lineage>
        <taxon>Eukaryota</taxon>
        <taxon>Fungi</taxon>
        <taxon>Dikarya</taxon>
        <taxon>Ascomycota</taxon>
        <taxon>Pezizomycotina</taxon>
        <taxon>Eurotiomycetes</taxon>
        <taxon>Eurotiomycetidae</taxon>
        <taxon>Eurotiales</taxon>
        <taxon>Aspergillaceae</taxon>
        <taxon>Aspergillus</taxon>
        <taxon>Aspergillus subgen. Polypaecilum</taxon>
    </lineage>
</organism>
<dbReference type="PANTHER" id="PTHR46910:SF40">
    <property type="entry name" value="ZN(II)2CYS6 TRANSCRIPTION FACTOR (EUROFUNG)"/>
    <property type="match status" value="1"/>
</dbReference>
<protein>
    <recommendedName>
        <fullName evidence="5">Transcription factor domain-containing protein</fullName>
    </recommendedName>
</protein>
<feature type="region of interest" description="Disordered" evidence="2">
    <location>
        <begin position="553"/>
        <end position="577"/>
    </location>
</feature>
<evidence type="ECO:0000256" key="2">
    <source>
        <dbReference type="SAM" id="MobiDB-lite"/>
    </source>
</evidence>
<evidence type="ECO:0000256" key="1">
    <source>
        <dbReference type="ARBA" id="ARBA00023242"/>
    </source>
</evidence>
<gene>
    <name evidence="3" type="ORF">PHISCL_02415</name>
</gene>
<accession>A0A3A3A5L3</accession>
<keyword evidence="4" id="KW-1185">Reference proteome</keyword>
<reference evidence="4" key="1">
    <citation type="submission" date="2017-02" db="EMBL/GenBank/DDBJ databases">
        <authorList>
            <person name="Tafer H."/>
            <person name="Lopandic K."/>
        </authorList>
    </citation>
    <scope>NUCLEOTIDE SEQUENCE [LARGE SCALE GENOMIC DNA]</scope>
    <source>
        <strain evidence="4">CBS 366.77</strain>
    </source>
</reference>
<evidence type="ECO:0000313" key="3">
    <source>
        <dbReference type="EMBL" id="RJE25265.1"/>
    </source>
</evidence>
<dbReference type="GO" id="GO:0003700">
    <property type="term" value="F:DNA-binding transcription factor activity"/>
    <property type="evidence" value="ECO:0007669"/>
    <property type="project" value="InterPro"/>
</dbReference>
<dbReference type="AlphaFoldDB" id="A0A3A3A5L3"/>
<dbReference type="InterPro" id="IPR050987">
    <property type="entry name" value="AtrR-like"/>
</dbReference>
<evidence type="ECO:0000313" key="4">
    <source>
        <dbReference type="Proteomes" id="UP000266188"/>
    </source>
</evidence>
<feature type="region of interest" description="Disordered" evidence="2">
    <location>
        <begin position="47"/>
        <end position="72"/>
    </location>
</feature>